<evidence type="ECO:0000259" key="6">
    <source>
        <dbReference type="Pfam" id="PF13545"/>
    </source>
</evidence>
<dbReference type="eggNOG" id="COG2390">
    <property type="taxonomic scope" value="Bacteria"/>
</dbReference>
<dbReference type="Proteomes" id="UP000029431">
    <property type="component" value="Chromosome"/>
</dbReference>
<dbReference type="InterPro" id="IPR007324">
    <property type="entry name" value="Sugar-bd_dom_put"/>
</dbReference>
<dbReference type="PANTHER" id="PTHR34294:SF1">
    <property type="entry name" value="TRANSCRIPTIONAL REGULATOR LSRR"/>
    <property type="match status" value="1"/>
</dbReference>
<accession>V9WBJ5</accession>
<dbReference type="HOGENOM" id="CLU_054506_1_1_9"/>
<dbReference type="InterPro" id="IPR051054">
    <property type="entry name" value="SorC_transcr_regulators"/>
</dbReference>
<dbReference type="InterPro" id="IPR036390">
    <property type="entry name" value="WH_DNA-bd_sf"/>
</dbReference>
<proteinExistence type="inferred from homology"/>
<dbReference type="SUPFAM" id="SSF100950">
    <property type="entry name" value="NagB/RpiA/CoA transferase-like"/>
    <property type="match status" value="1"/>
</dbReference>
<dbReference type="GO" id="GO:0030246">
    <property type="term" value="F:carbohydrate binding"/>
    <property type="evidence" value="ECO:0007669"/>
    <property type="project" value="InterPro"/>
</dbReference>
<evidence type="ECO:0000256" key="4">
    <source>
        <dbReference type="ARBA" id="ARBA00023163"/>
    </source>
</evidence>
<dbReference type="Gene3D" id="3.40.50.1360">
    <property type="match status" value="1"/>
</dbReference>
<dbReference type="GO" id="GO:0003677">
    <property type="term" value="F:DNA binding"/>
    <property type="evidence" value="ECO:0007669"/>
    <property type="project" value="UniProtKB-KW"/>
</dbReference>
<comment type="similarity">
    <text evidence="1">Belongs to the SorC transcriptional regulatory family.</text>
</comment>
<protein>
    <submittedName>
        <fullName evidence="7">Deoxyribonucleoside regulator</fullName>
    </submittedName>
</protein>
<dbReference type="PANTHER" id="PTHR34294">
    <property type="entry name" value="TRANSCRIPTIONAL REGULATOR-RELATED"/>
    <property type="match status" value="1"/>
</dbReference>
<sequence>MFKLIRYDKLNLTCSDEKSDKKRVNEGMEQGKNRKIIEAAKLYYLMDYSQQEIASRLGVSRPTVSRMLQQAKEEGIVKIQIMDPSEGIRQLAEQLETGYGLKKAIVVSVPVYDDLLIKEQLAKTAATYLREIVQDEDIIGTTWGTTLYQVARYLEHKPVKGVQVVQLKGGVSHSERNTYASEIIHLFAEAFDAKPYHLPLPAIVDHVVVKQAIEADRHIRRVLDIGKQANIALFTTGGALAASLVFQLGYLSDEDVNKIVEHAVGDISSRFFDREGRICHPELNARTIGIELDDLKQKEHSILISGGARKIEGIKGALRGQYANTLITDQYTAKFLLDNQAERKQ</sequence>
<gene>
    <name evidence="7" type="primary">deoR</name>
    <name evidence="7" type="ORF">ERIC2_c35120</name>
</gene>
<dbReference type="Pfam" id="PF04198">
    <property type="entry name" value="Sugar-bind"/>
    <property type="match status" value="1"/>
</dbReference>
<dbReference type="GO" id="GO:0006355">
    <property type="term" value="P:regulation of DNA-templated transcription"/>
    <property type="evidence" value="ECO:0007669"/>
    <property type="project" value="InterPro"/>
</dbReference>
<keyword evidence="8" id="KW-1185">Reference proteome</keyword>
<feature type="domain" description="Sugar-binding" evidence="5">
    <location>
        <begin position="86"/>
        <end position="337"/>
    </location>
</feature>
<keyword evidence="2" id="KW-0805">Transcription regulation</keyword>
<evidence type="ECO:0000256" key="2">
    <source>
        <dbReference type="ARBA" id="ARBA00023015"/>
    </source>
</evidence>
<evidence type="ECO:0000256" key="3">
    <source>
        <dbReference type="ARBA" id="ARBA00023125"/>
    </source>
</evidence>
<dbReference type="InterPro" id="IPR012318">
    <property type="entry name" value="HTH_CRP"/>
</dbReference>
<dbReference type="Gene3D" id="1.10.10.60">
    <property type="entry name" value="Homeodomain-like"/>
    <property type="match status" value="1"/>
</dbReference>
<dbReference type="KEGG" id="plv:ERIC2_c35120"/>
<evidence type="ECO:0000313" key="8">
    <source>
        <dbReference type="Proteomes" id="UP000029431"/>
    </source>
</evidence>
<dbReference type="SUPFAM" id="SSF46785">
    <property type="entry name" value="Winged helix' DNA-binding domain"/>
    <property type="match status" value="1"/>
</dbReference>
<evidence type="ECO:0000256" key="1">
    <source>
        <dbReference type="ARBA" id="ARBA00010466"/>
    </source>
</evidence>
<name>V9WBJ5_9BACL</name>
<keyword evidence="4" id="KW-0804">Transcription</keyword>
<dbReference type="InterPro" id="IPR037171">
    <property type="entry name" value="NagB/RpiA_transferase-like"/>
</dbReference>
<dbReference type="EMBL" id="CP003355">
    <property type="protein sequence ID" value="AHD07239.1"/>
    <property type="molecule type" value="Genomic_DNA"/>
</dbReference>
<organism evidence="7 8">
    <name type="scientific">Paenibacillus larvae subsp. larvae DSM 25430</name>
    <dbReference type="NCBI Taxonomy" id="697284"/>
    <lineage>
        <taxon>Bacteria</taxon>
        <taxon>Bacillati</taxon>
        <taxon>Bacillota</taxon>
        <taxon>Bacilli</taxon>
        <taxon>Bacillales</taxon>
        <taxon>Paenibacillaceae</taxon>
        <taxon>Paenibacillus</taxon>
    </lineage>
</organism>
<keyword evidence="3" id="KW-0238">DNA-binding</keyword>
<reference evidence="7 8" key="1">
    <citation type="journal article" date="2014" name="PLoS ONE">
        <title>How to Kill the Honey Bee Larva: Genomic Potential and Virulence Mechanisms of Paenibacillus larvae.</title>
        <authorList>
            <person name="Djukic M."/>
            <person name="Brzuszkiewicz E."/>
            <person name="Funfhaus A."/>
            <person name="Voss J."/>
            <person name="Gollnow K."/>
            <person name="Poppinga L."/>
            <person name="Liesegang H."/>
            <person name="Garcia-Gonzalez E."/>
            <person name="Genersch E."/>
            <person name="Daniel R."/>
        </authorList>
    </citation>
    <scope>NUCLEOTIDE SEQUENCE [LARGE SCALE GENOMIC DNA]</scope>
    <source>
        <strain evidence="7 8">DSM 25430</strain>
    </source>
</reference>
<evidence type="ECO:0000259" key="5">
    <source>
        <dbReference type="Pfam" id="PF04198"/>
    </source>
</evidence>
<dbReference type="Pfam" id="PF13545">
    <property type="entry name" value="HTH_Crp_2"/>
    <property type="match status" value="1"/>
</dbReference>
<evidence type="ECO:0000313" key="7">
    <source>
        <dbReference type="EMBL" id="AHD07239.1"/>
    </source>
</evidence>
<dbReference type="AlphaFoldDB" id="V9WBJ5"/>
<feature type="domain" description="HTH crp-type" evidence="6">
    <location>
        <begin position="46"/>
        <end position="80"/>
    </location>
</feature>
<dbReference type="PATRIC" id="fig|697284.3.peg.3321"/>